<organism evidence="2">
    <name type="scientific">hydrothermal vent metagenome</name>
    <dbReference type="NCBI Taxonomy" id="652676"/>
    <lineage>
        <taxon>unclassified sequences</taxon>
        <taxon>metagenomes</taxon>
        <taxon>ecological metagenomes</taxon>
    </lineage>
</organism>
<proteinExistence type="predicted"/>
<feature type="compositionally biased region" description="Basic residues" evidence="1">
    <location>
        <begin position="83"/>
        <end position="98"/>
    </location>
</feature>
<accession>A0A3B1C1Z0</accession>
<dbReference type="EMBL" id="UOFZ01000060">
    <property type="protein sequence ID" value="VAX12695.1"/>
    <property type="molecule type" value="Genomic_DNA"/>
</dbReference>
<protein>
    <submittedName>
        <fullName evidence="2">Uncharacterized protein</fullName>
    </submittedName>
</protein>
<feature type="compositionally biased region" description="Polar residues" evidence="1">
    <location>
        <begin position="38"/>
        <end position="53"/>
    </location>
</feature>
<gene>
    <name evidence="2" type="ORF">MNBD_GAMMA24-1663</name>
</gene>
<reference evidence="2" key="1">
    <citation type="submission" date="2018-06" db="EMBL/GenBank/DDBJ databases">
        <authorList>
            <person name="Zhirakovskaya E."/>
        </authorList>
    </citation>
    <scope>NUCLEOTIDE SEQUENCE</scope>
</reference>
<evidence type="ECO:0000313" key="2">
    <source>
        <dbReference type="EMBL" id="VAX12695.1"/>
    </source>
</evidence>
<sequence>MSSITPPADDLGLQSLRQSNKADSDIKPVSRLAATRAIHQSTGTPVTSSLYTNRRQRLERRSEDRRRHKQNVLLDTRSYHDRRTTKRRGFTKKRKLSHTRGINIKV</sequence>
<feature type="region of interest" description="Disordered" evidence="1">
    <location>
        <begin position="1"/>
        <end position="106"/>
    </location>
</feature>
<dbReference type="AlphaFoldDB" id="A0A3B1C1Z0"/>
<name>A0A3B1C1Z0_9ZZZZ</name>
<evidence type="ECO:0000256" key="1">
    <source>
        <dbReference type="SAM" id="MobiDB-lite"/>
    </source>
</evidence>